<keyword evidence="4" id="KW-1185">Reference proteome</keyword>
<organism evidence="3 4">
    <name type="scientific">Streptomyces sp. 900105755</name>
    <dbReference type="NCBI Taxonomy" id="3154389"/>
    <lineage>
        <taxon>Bacteria</taxon>
        <taxon>Bacillati</taxon>
        <taxon>Actinomycetota</taxon>
        <taxon>Actinomycetes</taxon>
        <taxon>Kitasatosporales</taxon>
        <taxon>Streptomycetaceae</taxon>
        <taxon>Streptomyces</taxon>
    </lineage>
</organism>
<comment type="caution">
    <text evidence="3">The sequence shown here is derived from an EMBL/GenBank/DDBJ whole genome shotgun (WGS) entry which is preliminary data.</text>
</comment>
<keyword evidence="2" id="KW-0472">Membrane</keyword>
<reference evidence="3 4" key="1">
    <citation type="submission" date="2024-06" db="EMBL/GenBank/DDBJ databases">
        <title>The Natural Products Discovery Center: Release of the First 8490 Sequenced Strains for Exploring Actinobacteria Biosynthetic Diversity.</title>
        <authorList>
            <person name="Kalkreuter E."/>
            <person name="Kautsar S.A."/>
            <person name="Yang D."/>
            <person name="Bader C.D."/>
            <person name="Teijaro C.N."/>
            <person name="Fluegel L."/>
            <person name="Davis C.M."/>
            <person name="Simpson J.R."/>
            <person name="Lauterbach L."/>
            <person name="Steele A.D."/>
            <person name="Gui C."/>
            <person name="Meng S."/>
            <person name="Li G."/>
            <person name="Viehrig K."/>
            <person name="Ye F."/>
            <person name="Su P."/>
            <person name="Kiefer A.F."/>
            <person name="Nichols A."/>
            <person name="Cepeda A.J."/>
            <person name="Yan W."/>
            <person name="Fan B."/>
            <person name="Jiang Y."/>
            <person name="Adhikari A."/>
            <person name="Zheng C.-J."/>
            <person name="Schuster L."/>
            <person name="Cowan T.M."/>
            <person name="Smanski M.J."/>
            <person name="Chevrette M.G."/>
            <person name="De Carvalho L.P.S."/>
            <person name="Shen B."/>
        </authorList>
    </citation>
    <scope>NUCLEOTIDE SEQUENCE [LARGE SCALE GENOMIC DNA]</scope>
    <source>
        <strain evidence="3 4">NPDC001694</strain>
    </source>
</reference>
<dbReference type="EMBL" id="JBEOZM010000006">
    <property type="protein sequence ID" value="MER6268897.1"/>
    <property type="molecule type" value="Genomic_DNA"/>
</dbReference>
<dbReference type="Proteomes" id="UP001490365">
    <property type="component" value="Unassembled WGS sequence"/>
</dbReference>
<gene>
    <name evidence="3" type="ORF">ABT211_16585</name>
</gene>
<evidence type="ECO:0008006" key="5">
    <source>
        <dbReference type="Google" id="ProtNLM"/>
    </source>
</evidence>
<evidence type="ECO:0000256" key="2">
    <source>
        <dbReference type="SAM" id="Phobius"/>
    </source>
</evidence>
<evidence type="ECO:0000313" key="3">
    <source>
        <dbReference type="EMBL" id="MER6268897.1"/>
    </source>
</evidence>
<feature type="transmembrane region" description="Helical" evidence="2">
    <location>
        <begin position="68"/>
        <end position="89"/>
    </location>
</feature>
<keyword evidence="2" id="KW-1133">Transmembrane helix</keyword>
<feature type="compositionally biased region" description="Gly residues" evidence="1">
    <location>
        <begin position="98"/>
        <end position="107"/>
    </location>
</feature>
<evidence type="ECO:0000313" key="4">
    <source>
        <dbReference type="Proteomes" id="UP001490365"/>
    </source>
</evidence>
<keyword evidence="2" id="KW-0812">Transmembrane</keyword>
<proteinExistence type="predicted"/>
<name>A0ABV1TFT2_9ACTN</name>
<accession>A0ABV1TFT2</accession>
<sequence>MTVPQRHSWQPPVGEKLVARAPVSFATGAADRVKGRRWFRDPERRDIQGELAGWPTGPVYRLRSRAGLVVKTVLGVTFLLGVLALAVVADGNVPSGSGPAGSGGSGSLGRSEDPENEERDFPVLWAAPGTIARTLPWELDPARRPDTDVTHLVLTDRRLLVLGGLQDPRDPWEEILWETDLSTVATVGRRPFSVGGRDFRITFTDGSWCRLTSLEGESLVRGLATALGSEVR</sequence>
<feature type="region of interest" description="Disordered" evidence="1">
    <location>
        <begin position="93"/>
        <end position="118"/>
    </location>
</feature>
<dbReference type="RefSeq" id="WP_351957491.1">
    <property type="nucleotide sequence ID" value="NZ_JBEOZM010000006.1"/>
</dbReference>
<evidence type="ECO:0000256" key="1">
    <source>
        <dbReference type="SAM" id="MobiDB-lite"/>
    </source>
</evidence>
<protein>
    <recommendedName>
        <fullName evidence="5">DUF4245 domain-containing protein</fullName>
    </recommendedName>
</protein>